<evidence type="ECO:0000313" key="2">
    <source>
        <dbReference type="EMBL" id="KAL1373724.1"/>
    </source>
</evidence>
<sequence>MKPSNATLLAVLLALTTCASFSTAKTDKRQLKDVQLKIPQQIPARRLCTDDADDCVETCPIDYDLDPKKQYCRYKRASCPPNYIRRHGSCVLADVQCPPGSVRQGNRCVVKSFECPSGYVLEGTNCVNSKYCPSGFHWENGFCYQQQRQRENLQMCPHGYEVRNGICIQICVNCDAACAECEEEVAPLSCPSGFNPYRGKCLKILQGRAEVVLRNITYKVPVECENEDIYSDGSCISYKYDPIRCSSGHFYNGKCVEVAKCSRGSLQNDCECVVEQSVPATCRQGQPRPVGCVTGKAQCRKPAQLINEACVRKVDTHKAFCSRGNPFGDVFCEVGTPQCPSGFTLEGSYCKKNHSYSLSCGRQQLENGWCTSDASCDYGYKLYNNSGCIKESNVPESLCPQSTTFDGEHCVSNLALCSQGLVYESRYGMCIRCVEKSVVCDETAGFRLREGVCVRYEPLCPADYRWETNHCVREFYQECTKGHLYENYCIDSHLRCPDGYELKDNVCIKEELPGCPEGSMFQNGFCTANLECPEGYSFGPNSCIQETRTPLNSTLKPSCPADYHYENGICIRTIWRNATIENRTPECTNGYRMEQGRCTKDYYGVQVCPPKTIHMNQENSCFCKVDLICPPGYERIGDECIFRSSGYSSPYLNFLNPCYGMQCGLQYCLSQCFSPPCPFQLCSFGAHPQLNPMYIGNLQQTHDQCGIGGEACIEEEHQRESIVSLICPPGYSRENGTCVAYYERICQSGYKMKAGRCVRTDQVKALCPLGFAHLNETCVRIQCDVGYAREGTSCKKVEYRSTIPCPKNYVLLEGFCILRSECSGGSIEAGSCVRRQYAPYSCPLNLLIHNNTCIAQGFCTVRDMFLADLVCRSRASLQLVCPAGTKRVRNLCIYPEVPKCKQASIIPTNCTGRIERGDLCAYIETPSCNRGYILKDGKCILCSAEKPYCPSDMVIVDGKCVKYRVSCKNGMYLNKQGHCTSIDIKQAACQQGKLCSGKCIHELPSCKSDYMIDGDVCMTNEVTIATCSNGVLKDGKCVELIQCKEQGYTLANGWCIRDECSEPTCSSKTTRVRDQCVNGVPKCPENHFNANGHCYASQVQPAECAGGGKCLDNFCHITYPSCSSMFEFDGSVCKAPQLRGPKCPVGTVPDTKDRSYCLYSSEHADFFCASEYFYKNGICQKRQYGDASCPSGYRRKGDLCVRRSCNSASLTNYCLTIGSTQTSFRPPEPQTHFVAQDTTSHTNPMNHASSPQGEKCCHIYSPRICQKDEISQEWTCYHTEHERCGAFCAEPGQRIYLRTSRSYNFDGRLILLPSDVTTFEEDEGDDDYIDDTDPDCDGCSDLSYDCSSYCYTFDCYKDEGGCTYMNQEEFCRKYPGAGCSAKDGCHDRRVCQP</sequence>
<organism evidence="2 3">
    <name type="scientific">Culex pipiens pipiens</name>
    <name type="common">Northern house mosquito</name>
    <dbReference type="NCBI Taxonomy" id="38569"/>
    <lineage>
        <taxon>Eukaryota</taxon>
        <taxon>Metazoa</taxon>
        <taxon>Ecdysozoa</taxon>
        <taxon>Arthropoda</taxon>
        <taxon>Hexapoda</taxon>
        <taxon>Insecta</taxon>
        <taxon>Pterygota</taxon>
        <taxon>Neoptera</taxon>
        <taxon>Endopterygota</taxon>
        <taxon>Diptera</taxon>
        <taxon>Nematocera</taxon>
        <taxon>Culicoidea</taxon>
        <taxon>Culicidae</taxon>
        <taxon>Culicinae</taxon>
        <taxon>Culicini</taxon>
        <taxon>Culex</taxon>
        <taxon>Culex</taxon>
    </lineage>
</organism>
<gene>
    <name evidence="2" type="ORF">pipiens_018491</name>
</gene>
<dbReference type="InterPro" id="IPR009030">
    <property type="entry name" value="Growth_fac_rcpt_cys_sf"/>
</dbReference>
<evidence type="ECO:0000256" key="1">
    <source>
        <dbReference type="SAM" id="SignalP"/>
    </source>
</evidence>
<feature type="chain" id="PRO_5044891319" evidence="1">
    <location>
        <begin position="25"/>
        <end position="1393"/>
    </location>
</feature>
<dbReference type="EMBL" id="JBEHCU010014055">
    <property type="protein sequence ID" value="KAL1373724.1"/>
    <property type="molecule type" value="Genomic_DNA"/>
</dbReference>
<proteinExistence type="predicted"/>
<accession>A0ABD1CBK8</accession>
<dbReference type="SUPFAM" id="SSF57184">
    <property type="entry name" value="Growth factor receptor domain"/>
    <property type="match status" value="2"/>
</dbReference>
<dbReference type="Proteomes" id="UP001562425">
    <property type="component" value="Unassembled WGS sequence"/>
</dbReference>
<dbReference type="PANTHER" id="PTHR37157:SF2">
    <property type="entry name" value="EB DOMAIN-CONTAINING PROTEIN-RELATED"/>
    <property type="match status" value="1"/>
</dbReference>
<protein>
    <submittedName>
        <fullName evidence="2">Uncharacterized protein</fullName>
    </submittedName>
</protein>
<keyword evidence="1" id="KW-0732">Signal</keyword>
<comment type="caution">
    <text evidence="2">The sequence shown here is derived from an EMBL/GenBank/DDBJ whole genome shotgun (WGS) entry which is preliminary data.</text>
</comment>
<reference evidence="2 3" key="1">
    <citation type="submission" date="2024-05" db="EMBL/GenBank/DDBJ databases">
        <title>Culex pipiens pipiens assembly and annotation.</title>
        <authorList>
            <person name="Alout H."/>
            <person name="Durand T."/>
        </authorList>
    </citation>
    <scope>NUCLEOTIDE SEQUENCE [LARGE SCALE GENOMIC DNA]</scope>
    <source>
        <strain evidence="2">HA-2024</strain>
        <tissue evidence="2">Whole body</tissue>
    </source>
</reference>
<evidence type="ECO:0000313" key="3">
    <source>
        <dbReference type="Proteomes" id="UP001562425"/>
    </source>
</evidence>
<keyword evidence="3" id="KW-1185">Reference proteome</keyword>
<feature type="signal peptide" evidence="1">
    <location>
        <begin position="1"/>
        <end position="24"/>
    </location>
</feature>
<dbReference type="PANTHER" id="PTHR37157">
    <property type="entry name" value="PRION-LIKE-(Q/N-RICH) DOMAIN-BEARING PROTEIN 25"/>
    <property type="match status" value="1"/>
</dbReference>
<name>A0ABD1CBK8_CULPP</name>